<name>A0AAD7BEP2_9AGAR</name>
<evidence type="ECO:0000313" key="2">
    <source>
        <dbReference type="Proteomes" id="UP001221142"/>
    </source>
</evidence>
<gene>
    <name evidence="1" type="ORF">FB45DRAFT_755798</name>
</gene>
<dbReference type="Proteomes" id="UP001221142">
    <property type="component" value="Unassembled WGS sequence"/>
</dbReference>
<reference evidence="1" key="1">
    <citation type="submission" date="2023-03" db="EMBL/GenBank/DDBJ databases">
        <title>Massive genome expansion in bonnet fungi (Mycena s.s.) driven by repeated elements and novel gene families across ecological guilds.</title>
        <authorList>
            <consortium name="Lawrence Berkeley National Laboratory"/>
            <person name="Harder C.B."/>
            <person name="Miyauchi S."/>
            <person name="Viragh M."/>
            <person name="Kuo A."/>
            <person name="Thoen E."/>
            <person name="Andreopoulos B."/>
            <person name="Lu D."/>
            <person name="Skrede I."/>
            <person name="Drula E."/>
            <person name="Henrissat B."/>
            <person name="Morin E."/>
            <person name="Kohler A."/>
            <person name="Barry K."/>
            <person name="LaButti K."/>
            <person name="Morin E."/>
            <person name="Salamov A."/>
            <person name="Lipzen A."/>
            <person name="Mereny Z."/>
            <person name="Hegedus B."/>
            <person name="Baldrian P."/>
            <person name="Stursova M."/>
            <person name="Weitz H."/>
            <person name="Taylor A."/>
            <person name="Grigoriev I.V."/>
            <person name="Nagy L.G."/>
            <person name="Martin F."/>
            <person name="Kauserud H."/>
        </authorList>
    </citation>
    <scope>NUCLEOTIDE SEQUENCE</scope>
    <source>
        <strain evidence="1">9284</strain>
    </source>
</reference>
<organism evidence="1 2">
    <name type="scientific">Roridomyces roridus</name>
    <dbReference type="NCBI Taxonomy" id="1738132"/>
    <lineage>
        <taxon>Eukaryota</taxon>
        <taxon>Fungi</taxon>
        <taxon>Dikarya</taxon>
        <taxon>Basidiomycota</taxon>
        <taxon>Agaricomycotina</taxon>
        <taxon>Agaricomycetes</taxon>
        <taxon>Agaricomycetidae</taxon>
        <taxon>Agaricales</taxon>
        <taxon>Marasmiineae</taxon>
        <taxon>Mycenaceae</taxon>
        <taxon>Roridomyces</taxon>
    </lineage>
</organism>
<comment type="caution">
    <text evidence="1">The sequence shown here is derived from an EMBL/GenBank/DDBJ whole genome shotgun (WGS) entry which is preliminary data.</text>
</comment>
<evidence type="ECO:0000313" key="1">
    <source>
        <dbReference type="EMBL" id="KAJ7618671.1"/>
    </source>
</evidence>
<protein>
    <recommendedName>
        <fullName evidence="3">BTB domain-containing protein</fullName>
    </recommendedName>
</protein>
<dbReference type="EMBL" id="JARKIF010000019">
    <property type="protein sequence ID" value="KAJ7618671.1"/>
    <property type="molecule type" value="Genomic_DNA"/>
</dbReference>
<keyword evidence="2" id="KW-1185">Reference proteome</keyword>
<dbReference type="AlphaFoldDB" id="A0AAD7BEP2"/>
<accession>A0AAD7BEP2</accession>
<proteinExistence type="predicted"/>
<sequence>MQRATSYKSIIGPPPPNSDVHRSYATDLHFPDGNIVLQADDLCWRVYGGFLADRSPVFRDMLSFPQPADAELMDGVPLVQLPDTAKDMSLFLKALFFYEFFAPFPSRTDFSTVCSIIRSSAKYQTEELHKRALVHLSSAFPMDLSEIAHFPSWDLENSHLIPVIILAREMSVDWILPYAMYKACSRLTTKQLVRGVDYQGELMQLHPDDTQRCLEQTLALVTTASADLLEPLWLPEVIPGCTRPSPSGCFSKRLALRRETEAWRSHHRVALMNLVDEHDWSDLAVCTACMSFMHAQFNAALEALWATLPGRFGLQEWGVLKGMKSKATK</sequence>
<evidence type="ECO:0008006" key="3">
    <source>
        <dbReference type="Google" id="ProtNLM"/>
    </source>
</evidence>